<evidence type="ECO:0000313" key="2">
    <source>
        <dbReference type="EMBL" id="TGJ68977.1"/>
    </source>
</evidence>
<feature type="compositionally biased region" description="Polar residues" evidence="1">
    <location>
        <begin position="9"/>
        <end position="23"/>
    </location>
</feature>
<accession>A0A8H2DYA6</accession>
<name>A0A8H2DYA6_ORBOL</name>
<organism evidence="2 3">
    <name type="scientific">Orbilia oligospora</name>
    <name type="common">Nematode-trapping fungus</name>
    <name type="synonym">Arthrobotrys oligospora</name>
    <dbReference type="NCBI Taxonomy" id="2813651"/>
    <lineage>
        <taxon>Eukaryota</taxon>
        <taxon>Fungi</taxon>
        <taxon>Dikarya</taxon>
        <taxon>Ascomycota</taxon>
        <taxon>Pezizomycotina</taxon>
        <taxon>Orbiliomycetes</taxon>
        <taxon>Orbiliales</taxon>
        <taxon>Orbiliaceae</taxon>
        <taxon>Orbilia</taxon>
    </lineage>
</organism>
<dbReference type="EMBL" id="SOZJ01000003">
    <property type="protein sequence ID" value="TGJ68977.1"/>
    <property type="molecule type" value="Genomic_DNA"/>
</dbReference>
<gene>
    <name evidence="2" type="ORF">EYR41_005054</name>
</gene>
<evidence type="ECO:0000256" key="1">
    <source>
        <dbReference type="SAM" id="MobiDB-lite"/>
    </source>
</evidence>
<evidence type="ECO:0000313" key="3">
    <source>
        <dbReference type="Proteomes" id="UP000297595"/>
    </source>
</evidence>
<dbReference type="Proteomes" id="UP000297595">
    <property type="component" value="Unassembled WGS sequence"/>
</dbReference>
<proteinExistence type="predicted"/>
<comment type="caution">
    <text evidence="2">The sequence shown here is derived from an EMBL/GenBank/DDBJ whole genome shotgun (WGS) entry which is preliminary data.</text>
</comment>
<dbReference type="AlphaFoldDB" id="A0A8H2DYA6"/>
<reference evidence="2 3" key="1">
    <citation type="submission" date="2019-03" db="EMBL/GenBank/DDBJ databases">
        <title>Nematode-trapping fungi genome.</title>
        <authorList>
            <person name="Vidal-Diez De Ulzurrun G."/>
        </authorList>
    </citation>
    <scope>NUCLEOTIDE SEQUENCE [LARGE SCALE GENOMIC DNA]</scope>
    <source>
        <strain evidence="2 3">TWF154</strain>
    </source>
</reference>
<sequence length="114" mass="13366">MKFKGPGSYSRTSSHPCNIPQSSSISTCFQNCKVGISDYNRQNTRRLYIVQDSSFDWRVVLSDDLFRKVPYLRQTRSTSSPWTTLVRWYLIRCLDPEKQYIFGDNAVEKNEAKR</sequence>
<feature type="region of interest" description="Disordered" evidence="1">
    <location>
        <begin position="1"/>
        <end position="23"/>
    </location>
</feature>
<protein>
    <submittedName>
        <fullName evidence="2">Uncharacterized protein</fullName>
    </submittedName>
</protein>